<accession>A0ABY7PXN7</accession>
<dbReference type="EMBL" id="CP115450">
    <property type="protein sequence ID" value="WBP85188.1"/>
    <property type="molecule type" value="Genomic_DNA"/>
</dbReference>
<dbReference type="SUPFAM" id="SSF56349">
    <property type="entry name" value="DNA breaking-rejoining enzymes"/>
    <property type="match status" value="1"/>
</dbReference>
<organism evidence="3 4">
    <name type="scientific">Kitasatospora cathayae</name>
    <dbReference type="NCBI Taxonomy" id="3004092"/>
    <lineage>
        <taxon>Bacteria</taxon>
        <taxon>Bacillati</taxon>
        <taxon>Actinomycetota</taxon>
        <taxon>Actinomycetes</taxon>
        <taxon>Kitasatosporales</taxon>
        <taxon>Streptomycetaceae</taxon>
        <taxon>Kitasatospora</taxon>
    </lineage>
</organism>
<evidence type="ECO:0000313" key="3">
    <source>
        <dbReference type="EMBL" id="WBP85188.1"/>
    </source>
</evidence>
<dbReference type="RefSeq" id="WP_270140970.1">
    <property type="nucleotide sequence ID" value="NZ_CP115450.1"/>
</dbReference>
<evidence type="ECO:0000256" key="1">
    <source>
        <dbReference type="ARBA" id="ARBA00023125"/>
    </source>
</evidence>
<evidence type="ECO:0000256" key="2">
    <source>
        <dbReference type="SAM" id="MobiDB-lite"/>
    </source>
</evidence>
<keyword evidence="1" id="KW-0238">DNA-binding</keyword>
<dbReference type="InterPro" id="IPR011010">
    <property type="entry name" value="DNA_brk_join_enz"/>
</dbReference>
<feature type="region of interest" description="Disordered" evidence="2">
    <location>
        <begin position="244"/>
        <end position="273"/>
    </location>
</feature>
<evidence type="ECO:0000313" key="4">
    <source>
        <dbReference type="Proteomes" id="UP001212821"/>
    </source>
</evidence>
<reference evidence="4" key="1">
    <citation type="submission" date="2022-12" db="EMBL/GenBank/DDBJ databases">
        <authorList>
            <person name="Mo P."/>
        </authorList>
    </citation>
    <scope>NUCLEOTIDE SEQUENCE [LARGE SCALE GENOMIC DNA]</scope>
    <source>
        <strain evidence="4">HUAS 3-15</strain>
    </source>
</reference>
<protein>
    <recommendedName>
        <fullName evidence="5">Core-binding (CB) domain-containing protein</fullName>
    </recommendedName>
</protein>
<gene>
    <name evidence="3" type="ORF">O1G21_04490</name>
</gene>
<proteinExistence type="predicted"/>
<dbReference type="InterPro" id="IPR010998">
    <property type="entry name" value="Integrase_recombinase_N"/>
</dbReference>
<dbReference type="Gene3D" id="1.10.150.130">
    <property type="match status" value="1"/>
</dbReference>
<keyword evidence="4" id="KW-1185">Reference proteome</keyword>
<evidence type="ECO:0008006" key="5">
    <source>
        <dbReference type="Google" id="ProtNLM"/>
    </source>
</evidence>
<sequence>MAPRTLARGMGTFFKTCEHPQSRWSKCPHTYVIRFRNASGRQTEESGFATQDKAIDRLTEIYRAKRENPWGQSKAERNRKYGAMNFGAYTEEWKAGQRALAPASLRHLESLLEHHLYPAFHSRRMATFDHKVVDAFIQTMERNGVGLATQANAFDKLKSILLDAQRLGLYPENPLDGVTPPQYDPKRAVIPAPLQLRGIREAGDEAFNFVAEHLDARSGPLSWSDRTPLRPGCAVLAARASVNAGGSTSSSRSTAAVTGPAAGSRASASADRR</sequence>
<name>A0ABY7PXN7_9ACTN</name>
<dbReference type="Proteomes" id="UP001212821">
    <property type="component" value="Chromosome"/>
</dbReference>